<feature type="compositionally biased region" description="Basic residues" evidence="16">
    <location>
        <begin position="104"/>
        <end position="113"/>
    </location>
</feature>
<dbReference type="GO" id="GO:0006302">
    <property type="term" value="P:double-strand break repair"/>
    <property type="evidence" value="ECO:0007669"/>
    <property type="project" value="TreeGrafter"/>
</dbReference>
<keyword evidence="9" id="KW-0862">Zinc</keyword>
<keyword evidence="21" id="KW-1185">Reference proteome</keyword>
<dbReference type="GO" id="GO:0016779">
    <property type="term" value="F:nucleotidyltransferase activity"/>
    <property type="evidence" value="ECO:0007669"/>
    <property type="project" value="UniProtKB-KW"/>
</dbReference>
<accession>A0AAE0WQ04</accession>
<evidence type="ECO:0000256" key="2">
    <source>
        <dbReference type="ARBA" id="ARBA00022676"/>
    </source>
</evidence>
<gene>
    <name evidence="20" type="ORF">LTR78_004454</name>
</gene>
<keyword evidence="3 15" id="KW-0808">Transferase</keyword>
<evidence type="ECO:0000256" key="5">
    <source>
        <dbReference type="ARBA" id="ARBA00022723"/>
    </source>
</evidence>
<evidence type="ECO:0000256" key="7">
    <source>
        <dbReference type="ARBA" id="ARBA00022765"/>
    </source>
</evidence>
<evidence type="ECO:0000256" key="15">
    <source>
        <dbReference type="RuleBase" id="RU362114"/>
    </source>
</evidence>
<dbReference type="PROSITE" id="PS51059">
    <property type="entry name" value="PARP_CATALYTIC"/>
    <property type="match status" value="1"/>
</dbReference>
<dbReference type="InterPro" id="IPR050800">
    <property type="entry name" value="ARTD/PARP"/>
</dbReference>
<dbReference type="EC" id="2.4.2.-" evidence="15"/>
<comment type="caution">
    <text evidence="20">The sequence shown here is derived from an EMBL/GenBank/DDBJ whole genome shotgun (WGS) entry which is preliminary data.</text>
</comment>
<dbReference type="Gene3D" id="3.90.228.10">
    <property type="match status" value="1"/>
</dbReference>
<comment type="catalytic activity">
    <reaction evidence="14">
        <text>NAD(+) + (ADP-D-ribosyl)n-acceptor = nicotinamide + (ADP-D-ribosyl)n+1-acceptor + H(+).</text>
        <dbReference type="EC" id="2.4.2.30"/>
    </reaction>
</comment>
<keyword evidence="5" id="KW-0479">Metal-binding</keyword>
<dbReference type="Gene3D" id="1.20.142.10">
    <property type="entry name" value="Poly(ADP-ribose) polymerase, regulatory domain"/>
    <property type="match status" value="1"/>
</dbReference>
<dbReference type="CDD" id="cd01437">
    <property type="entry name" value="parp_like"/>
    <property type="match status" value="1"/>
</dbReference>
<dbReference type="SUPFAM" id="SSF47587">
    <property type="entry name" value="Domain of poly(ADP-ribose) polymerase"/>
    <property type="match status" value="1"/>
</dbReference>
<evidence type="ECO:0000256" key="6">
    <source>
        <dbReference type="ARBA" id="ARBA00022737"/>
    </source>
</evidence>
<evidence type="ECO:0000256" key="3">
    <source>
        <dbReference type="ARBA" id="ARBA00022679"/>
    </source>
</evidence>
<keyword evidence="4" id="KW-0548">Nucleotidyltransferase</keyword>
<dbReference type="PANTHER" id="PTHR10459">
    <property type="entry name" value="DNA LIGASE"/>
    <property type="match status" value="1"/>
</dbReference>
<dbReference type="EMBL" id="JAUTXT010000013">
    <property type="protein sequence ID" value="KAK3675813.1"/>
    <property type="molecule type" value="Genomic_DNA"/>
</dbReference>
<feature type="region of interest" description="Disordered" evidence="16">
    <location>
        <begin position="1"/>
        <end position="146"/>
    </location>
</feature>
<proteinExistence type="inferred from homology"/>
<evidence type="ECO:0000256" key="8">
    <source>
        <dbReference type="ARBA" id="ARBA00022771"/>
    </source>
</evidence>
<dbReference type="AlphaFoldDB" id="A0AAE0WQ04"/>
<keyword evidence="8" id="KW-0863">Zinc-finger</keyword>
<protein>
    <recommendedName>
        <fullName evidence="15">Poly [ADP-ribose] polymerase</fullName>
        <shortName evidence="15">PARP</shortName>
        <ecNumber evidence="15">2.4.2.-</ecNumber>
    </recommendedName>
</protein>
<evidence type="ECO:0000256" key="9">
    <source>
        <dbReference type="ARBA" id="ARBA00022833"/>
    </source>
</evidence>
<comment type="subcellular location">
    <subcellularLocation>
        <location evidence="1">Nucleus</location>
    </subcellularLocation>
</comment>
<evidence type="ECO:0000256" key="11">
    <source>
        <dbReference type="ARBA" id="ARBA00023125"/>
    </source>
</evidence>
<feature type="compositionally biased region" description="Acidic residues" evidence="16">
    <location>
        <begin position="81"/>
        <end position="92"/>
    </location>
</feature>
<evidence type="ECO:0000256" key="14">
    <source>
        <dbReference type="ARBA" id="ARBA00033987"/>
    </source>
</evidence>
<evidence type="ECO:0000256" key="13">
    <source>
        <dbReference type="ARBA" id="ARBA00024347"/>
    </source>
</evidence>
<feature type="domain" description="PARP alpha-helical" evidence="18">
    <location>
        <begin position="291"/>
        <end position="408"/>
    </location>
</feature>
<keyword evidence="6" id="KW-0677">Repeat</keyword>
<feature type="compositionally biased region" description="Basic and acidic residues" evidence="16">
    <location>
        <begin position="35"/>
        <end position="45"/>
    </location>
</feature>
<dbReference type="Pfam" id="PF05406">
    <property type="entry name" value="WGR"/>
    <property type="match status" value="1"/>
</dbReference>
<evidence type="ECO:0000256" key="10">
    <source>
        <dbReference type="ARBA" id="ARBA00023027"/>
    </source>
</evidence>
<organism evidence="20 21">
    <name type="scientific">Recurvomyces mirabilis</name>
    <dbReference type="NCBI Taxonomy" id="574656"/>
    <lineage>
        <taxon>Eukaryota</taxon>
        <taxon>Fungi</taxon>
        <taxon>Dikarya</taxon>
        <taxon>Ascomycota</taxon>
        <taxon>Pezizomycotina</taxon>
        <taxon>Dothideomycetes</taxon>
        <taxon>Dothideomycetidae</taxon>
        <taxon>Mycosphaerellales</taxon>
        <taxon>Teratosphaeriaceae</taxon>
        <taxon>Recurvomyces</taxon>
    </lineage>
</organism>
<dbReference type="GO" id="GO:0008270">
    <property type="term" value="F:zinc ion binding"/>
    <property type="evidence" value="ECO:0007669"/>
    <property type="project" value="UniProtKB-KW"/>
</dbReference>
<dbReference type="PANTHER" id="PTHR10459:SF60">
    <property type="entry name" value="POLY [ADP-RIBOSE] POLYMERASE 2"/>
    <property type="match status" value="1"/>
</dbReference>
<name>A0AAE0WQ04_9PEZI</name>
<dbReference type="Proteomes" id="UP001274830">
    <property type="component" value="Unassembled WGS sequence"/>
</dbReference>
<evidence type="ECO:0000313" key="20">
    <source>
        <dbReference type="EMBL" id="KAK3675813.1"/>
    </source>
</evidence>
<dbReference type="GO" id="GO:0003950">
    <property type="term" value="F:NAD+ poly-ADP-ribosyltransferase activity"/>
    <property type="evidence" value="ECO:0007669"/>
    <property type="project" value="UniProtKB-UniRule"/>
</dbReference>
<evidence type="ECO:0000256" key="16">
    <source>
        <dbReference type="SAM" id="MobiDB-lite"/>
    </source>
</evidence>
<dbReference type="InterPro" id="IPR012317">
    <property type="entry name" value="Poly(ADP-ribose)pol_cat_dom"/>
</dbReference>
<keyword evidence="12" id="KW-0539">Nucleus</keyword>
<keyword evidence="2 15" id="KW-0328">Glycosyltransferase</keyword>
<evidence type="ECO:0000259" key="18">
    <source>
        <dbReference type="PROSITE" id="PS51060"/>
    </source>
</evidence>
<evidence type="ECO:0000256" key="4">
    <source>
        <dbReference type="ARBA" id="ARBA00022695"/>
    </source>
</evidence>
<dbReference type="GO" id="GO:0005730">
    <property type="term" value="C:nucleolus"/>
    <property type="evidence" value="ECO:0007669"/>
    <property type="project" value="TreeGrafter"/>
</dbReference>
<feature type="domain" description="WGR" evidence="19">
    <location>
        <begin position="162"/>
        <end position="258"/>
    </location>
</feature>
<feature type="domain" description="PARP catalytic" evidence="17">
    <location>
        <begin position="420"/>
        <end position="651"/>
    </location>
</feature>
<dbReference type="SMART" id="SM00773">
    <property type="entry name" value="WGR"/>
    <property type="match status" value="1"/>
</dbReference>
<evidence type="ECO:0000313" key="21">
    <source>
        <dbReference type="Proteomes" id="UP001274830"/>
    </source>
</evidence>
<keyword evidence="10 15" id="KW-0520">NAD</keyword>
<evidence type="ECO:0000256" key="1">
    <source>
        <dbReference type="ARBA" id="ARBA00004123"/>
    </source>
</evidence>
<reference evidence="20" key="1">
    <citation type="submission" date="2023-07" db="EMBL/GenBank/DDBJ databases">
        <title>Black Yeasts Isolated from many extreme environments.</title>
        <authorList>
            <person name="Coleine C."/>
            <person name="Stajich J.E."/>
            <person name="Selbmann L."/>
        </authorList>
    </citation>
    <scope>NUCLEOTIDE SEQUENCE</scope>
    <source>
        <strain evidence="20">CCFEE 5485</strain>
    </source>
</reference>
<dbReference type="PROSITE" id="PS51060">
    <property type="entry name" value="PARP_ALPHA_HD"/>
    <property type="match status" value="1"/>
</dbReference>
<dbReference type="Gene3D" id="2.20.140.10">
    <property type="entry name" value="WGR domain"/>
    <property type="match status" value="1"/>
</dbReference>
<dbReference type="SUPFAM" id="SSF56399">
    <property type="entry name" value="ADP-ribosylation"/>
    <property type="match status" value="1"/>
</dbReference>
<evidence type="ECO:0000259" key="19">
    <source>
        <dbReference type="PROSITE" id="PS51977"/>
    </source>
</evidence>
<feature type="compositionally biased region" description="Polar residues" evidence="16">
    <location>
        <begin position="61"/>
        <end position="79"/>
    </location>
</feature>
<dbReference type="InterPro" id="IPR036930">
    <property type="entry name" value="WGR_dom_sf"/>
</dbReference>
<feature type="region of interest" description="Disordered" evidence="16">
    <location>
        <begin position="268"/>
        <end position="290"/>
    </location>
</feature>
<dbReference type="GO" id="GO:0070212">
    <property type="term" value="P:protein poly-ADP-ribosylation"/>
    <property type="evidence" value="ECO:0007669"/>
    <property type="project" value="TreeGrafter"/>
</dbReference>
<dbReference type="PROSITE" id="PS51977">
    <property type="entry name" value="WGR"/>
    <property type="match status" value="1"/>
</dbReference>
<dbReference type="GO" id="GO:1990404">
    <property type="term" value="F:NAD+-protein mono-ADP-ribosyltransferase activity"/>
    <property type="evidence" value="ECO:0007669"/>
    <property type="project" value="TreeGrafter"/>
</dbReference>
<dbReference type="SUPFAM" id="SSF142921">
    <property type="entry name" value="WGR domain-like"/>
    <property type="match status" value="1"/>
</dbReference>
<keyword evidence="11" id="KW-0238">DNA-binding</keyword>
<dbReference type="Pfam" id="PF02877">
    <property type="entry name" value="PARP_reg"/>
    <property type="match status" value="1"/>
</dbReference>
<evidence type="ECO:0000256" key="12">
    <source>
        <dbReference type="ARBA" id="ARBA00023242"/>
    </source>
</evidence>
<dbReference type="Pfam" id="PF00644">
    <property type="entry name" value="PARP"/>
    <property type="match status" value="1"/>
</dbReference>
<comment type="similarity">
    <text evidence="13">Belongs to the ARTD/PARP family.</text>
</comment>
<dbReference type="FunFam" id="2.20.140.10:FF:000001">
    <property type="entry name" value="Poly [ADP-ribose] polymerase"/>
    <property type="match status" value="1"/>
</dbReference>
<dbReference type="FunFam" id="1.20.142.10:FF:000002">
    <property type="entry name" value="Poly [ADP-ribose] polymerase"/>
    <property type="match status" value="1"/>
</dbReference>
<evidence type="ECO:0000259" key="17">
    <source>
        <dbReference type="PROSITE" id="PS51059"/>
    </source>
</evidence>
<keyword evidence="7" id="KW-0013">ADP-ribosylation</keyword>
<dbReference type="GO" id="GO:0003677">
    <property type="term" value="F:DNA binding"/>
    <property type="evidence" value="ECO:0007669"/>
    <property type="project" value="UniProtKB-KW"/>
</dbReference>
<dbReference type="InterPro" id="IPR004102">
    <property type="entry name" value="Poly(ADP-ribose)pol_reg_dom"/>
</dbReference>
<dbReference type="InterPro" id="IPR008893">
    <property type="entry name" value="WGR_domain"/>
</dbReference>
<dbReference type="InterPro" id="IPR036616">
    <property type="entry name" value="Poly(ADP-ribose)pol_reg_dom_sf"/>
</dbReference>
<sequence>MPPKKRSAAAATSGGESPKAKRQTRSKATKTATHGSDKEEVESPQKKTGAKAKAKAKNTTDGSNTLVSDIPSDQLNTFQAEPDDDDDDDGGDDVQIYATTKSSTSKKKAKKTSKVQEAAASPSPKLLTKVDSVTPEPAASGQVASSDKRLAIPVDEGCPLSTYRVFVDPSDGMIYDASLNQTNASNNNNKFYRIQLLESHGGDYQTWTRWGRVGDRGQSKLLGDESLSHARKEFDKKFKDKSGLTWEKRLDKPKSGKYVFLEKSYEPSDETDTVPQTTAGASRARSKSPAKCTLPPVVQSLMDLIFNTDYFAAAMESYNYDVNKLPLGKLSKTTISRGYQALKDLSAAIDDLESADSVEELSNMYYSLIPHNFGRGRPPVIRSKDLLKREAELLDSLSDLKEADDILKGSEDSDDIEEVHPSNFRFRSLGMQEMTVVDRMTPEFAEISQYLNKTEAHHLQYQLESVFRIERQGELDRFKNSPYANIASDKRLLWHGSRTTNFGGILSQGLRIAPPEAPVSGYAFDKGLYLADMSSKSANYCYAYASGDYGLLLLCEAELGNPMLLLQSGDSNAGSIAKSKGHYSTWGQGRMAPKGWKDAKCVHPSLEGVMMPDTTDAPGETNVVGGYLQYNEYICYDVAQVRLRYLLRVRM</sequence>